<evidence type="ECO:0000256" key="2">
    <source>
        <dbReference type="ARBA" id="ARBA00023002"/>
    </source>
</evidence>
<comment type="similarity">
    <text evidence="1">Belongs to the 3-hydroxyacyl-CoA dehydrogenase family.</text>
</comment>
<feature type="site" description="Important for catalytic activity" evidence="3">
    <location>
        <position position="124"/>
    </location>
</feature>
<dbReference type="GO" id="GO:0070403">
    <property type="term" value="F:NAD+ binding"/>
    <property type="evidence" value="ECO:0007669"/>
    <property type="project" value="InterPro"/>
</dbReference>
<proteinExistence type="inferred from homology"/>
<dbReference type="InterPro" id="IPR022694">
    <property type="entry name" value="3-OHacyl-CoA_DH"/>
</dbReference>
<dbReference type="EMBL" id="SAVB01000007">
    <property type="protein sequence ID" value="RWR50143.1"/>
    <property type="molecule type" value="Genomic_DNA"/>
</dbReference>
<feature type="domain" description="3-hydroxyacyl-CoA dehydrogenase C-terminal" evidence="5">
    <location>
        <begin position="171"/>
        <end position="269"/>
    </location>
</feature>
<keyword evidence="2" id="KW-0560">Oxidoreductase</keyword>
<dbReference type="PIRSF" id="PIRSF000105">
    <property type="entry name" value="HCDH"/>
    <property type="match status" value="1"/>
</dbReference>
<dbReference type="GO" id="GO:0016616">
    <property type="term" value="F:oxidoreductase activity, acting on the CH-OH group of donors, NAD or NADP as acceptor"/>
    <property type="evidence" value="ECO:0007669"/>
    <property type="project" value="InterPro"/>
</dbReference>
<evidence type="ECO:0000313" key="7">
    <source>
        <dbReference type="EMBL" id="RWR50143.1"/>
    </source>
</evidence>
<protein>
    <submittedName>
        <fullName evidence="7">3-hydroxybutyryl-CoA dehydrogenase</fullName>
    </submittedName>
</protein>
<feature type="binding site" evidence="4">
    <location>
        <position position="81"/>
    </location>
    <ligand>
        <name>NAD(+)</name>
        <dbReference type="ChEBI" id="CHEBI:57540"/>
    </ligand>
</feature>
<dbReference type="Gene3D" id="1.10.1040.10">
    <property type="entry name" value="N-(1-d-carboxylethyl)-l-norvaline Dehydrogenase, domain 2"/>
    <property type="match status" value="1"/>
</dbReference>
<keyword evidence="8" id="KW-1185">Reference proteome</keyword>
<feature type="binding site" evidence="4">
    <location>
        <begin position="8"/>
        <end position="13"/>
    </location>
    <ligand>
        <name>NAD(+)</name>
        <dbReference type="ChEBI" id="CHEBI:57540"/>
    </ligand>
</feature>
<dbReference type="Proteomes" id="UP000286594">
    <property type="component" value="Unassembled WGS sequence"/>
</dbReference>
<dbReference type="OrthoDB" id="9803287at2"/>
<dbReference type="InterPro" id="IPR036291">
    <property type="entry name" value="NAD(P)-bd_dom_sf"/>
</dbReference>
<dbReference type="InterPro" id="IPR006180">
    <property type="entry name" value="3-OHacyl-CoA_DH_CS"/>
</dbReference>
<feature type="binding site" evidence="4">
    <location>
        <position position="127"/>
    </location>
    <ligand>
        <name>NAD(+)</name>
        <dbReference type="ChEBI" id="CHEBI:57540"/>
    </ligand>
</feature>
<feature type="domain" description="3-hydroxyacyl-CoA dehydrogenase NAD binding" evidence="6">
    <location>
        <begin position="5"/>
        <end position="166"/>
    </location>
</feature>
<dbReference type="Gene3D" id="3.40.50.720">
    <property type="entry name" value="NAD(P)-binding Rossmann-like Domain"/>
    <property type="match status" value="1"/>
</dbReference>
<dbReference type="GO" id="GO:0006631">
    <property type="term" value="P:fatty acid metabolic process"/>
    <property type="evidence" value="ECO:0007669"/>
    <property type="project" value="InterPro"/>
</dbReference>
<name>A0A443LLW7_9RHOB</name>
<dbReference type="InterPro" id="IPR006176">
    <property type="entry name" value="3-OHacyl-CoA_DH_NAD-bd"/>
</dbReference>
<dbReference type="InterPro" id="IPR013328">
    <property type="entry name" value="6PGD_dom2"/>
</dbReference>
<dbReference type="PANTHER" id="PTHR48075:SF5">
    <property type="entry name" value="3-HYDROXYBUTYRYL-COA DEHYDROGENASE"/>
    <property type="match status" value="1"/>
</dbReference>
<dbReference type="Pfam" id="PF00725">
    <property type="entry name" value="3HCDH"/>
    <property type="match status" value="1"/>
</dbReference>
<evidence type="ECO:0000259" key="6">
    <source>
        <dbReference type="Pfam" id="PF02737"/>
    </source>
</evidence>
<evidence type="ECO:0000259" key="5">
    <source>
        <dbReference type="Pfam" id="PF00725"/>
    </source>
</evidence>
<organism evidence="7 8">
    <name type="scientific">Paenirhodobacter ferrireducens</name>
    <dbReference type="NCBI Taxonomy" id="1215032"/>
    <lineage>
        <taxon>Bacteria</taxon>
        <taxon>Pseudomonadati</taxon>
        <taxon>Pseudomonadota</taxon>
        <taxon>Alphaproteobacteria</taxon>
        <taxon>Rhodobacterales</taxon>
        <taxon>Rhodobacter group</taxon>
        <taxon>Paenirhodobacter</taxon>
    </lineage>
</organism>
<accession>A0A443LLW7</accession>
<dbReference type="RefSeq" id="WP_128148266.1">
    <property type="nucleotide sequence ID" value="NZ_SAVB01000007.1"/>
</dbReference>
<dbReference type="SUPFAM" id="SSF48179">
    <property type="entry name" value="6-phosphogluconate dehydrogenase C-terminal domain-like"/>
    <property type="match status" value="1"/>
</dbReference>
<dbReference type="AlphaFoldDB" id="A0A443LLW7"/>
<feature type="binding site" evidence="4">
    <location>
        <position position="261"/>
    </location>
    <ligand>
        <name>NAD(+)</name>
        <dbReference type="ChEBI" id="CHEBI:57540"/>
    </ligand>
</feature>
<reference evidence="7 8" key="1">
    <citation type="submission" date="2019-01" db="EMBL/GenBank/DDBJ databases">
        <title>Sinorhodobacter populi sp. nov. isolated from the symptomatic bark tissue of Populus euramericana canker.</title>
        <authorList>
            <person name="Xu G."/>
        </authorList>
    </citation>
    <scope>NUCLEOTIDE SEQUENCE [LARGE SCALE GENOMIC DNA]</scope>
    <source>
        <strain evidence="7 8">CCTCC AB2012026</strain>
    </source>
</reference>
<feature type="binding site" evidence="4">
    <location>
        <position position="31"/>
    </location>
    <ligand>
        <name>NAD(+)</name>
        <dbReference type="ChEBI" id="CHEBI:57540"/>
    </ligand>
</feature>
<gene>
    <name evidence="7" type="ORF">EOW65_07045</name>
</gene>
<dbReference type="SUPFAM" id="SSF51735">
    <property type="entry name" value="NAD(P)-binding Rossmann-fold domains"/>
    <property type="match status" value="1"/>
</dbReference>
<dbReference type="InterPro" id="IPR008927">
    <property type="entry name" value="6-PGluconate_DH-like_C_sf"/>
</dbReference>
<dbReference type="PROSITE" id="PS00067">
    <property type="entry name" value="3HCDH"/>
    <property type="match status" value="1"/>
</dbReference>
<evidence type="ECO:0000256" key="3">
    <source>
        <dbReference type="PIRSR" id="PIRSR000105-1"/>
    </source>
</evidence>
<evidence type="ECO:0000256" key="1">
    <source>
        <dbReference type="ARBA" id="ARBA00009463"/>
    </source>
</evidence>
<dbReference type="InterPro" id="IPR006108">
    <property type="entry name" value="3HC_DH_C"/>
</dbReference>
<sequence length="300" mass="32422">MTRLVVIGAGIMGTRICRHFLRAGHRLALLDPSPDALAKAIGNLRAEGFDPVGAARLEALEAVWGTADLVIEAVPEDLGLKRAVIAELDRVFRPETLIASNTSGLCSADLAEGLRHPGRFLIAHFFNPADLVPAVELVPGPATRPETLERVAALLTASGKKPAVLKADVPGFIANRLQHAMLRECFHLLEQGVADAETIDLVTRYSLGVRLALIGPLLQRDLNGLDTHLSIARYLYPALDTRQTPPEGLAEKVRAGHLGRKSGRGFYDWDSGRDAQLDAVERLLPEVIALAARADRTEDI</sequence>
<dbReference type="Pfam" id="PF02737">
    <property type="entry name" value="3HCDH_N"/>
    <property type="match status" value="1"/>
</dbReference>
<evidence type="ECO:0000313" key="8">
    <source>
        <dbReference type="Proteomes" id="UP000286594"/>
    </source>
</evidence>
<feature type="binding site" evidence="4">
    <location>
        <position position="76"/>
    </location>
    <ligand>
        <name>NAD(+)</name>
        <dbReference type="ChEBI" id="CHEBI:57540"/>
    </ligand>
</feature>
<feature type="binding site" evidence="4">
    <location>
        <position position="103"/>
    </location>
    <ligand>
        <name>NAD(+)</name>
        <dbReference type="ChEBI" id="CHEBI:57540"/>
    </ligand>
</feature>
<keyword evidence="4" id="KW-0520">NAD</keyword>
<dbReference type="PANTHER" id="PTHR48075">
    <property type="entry name" value="3-HYDROXYACYL-COA DEHYDROGENASE FAMILY PROTEIN"/>
    <property type="match status" value="1"/>
</dbReference>
<comment type="caution">
    <text evidence="7">The sequence shown here is derived from an EMBL/GenBank/DDBJ whole genome shotgun (WGS) entry which is preliminary data.</text>
</comment>
<evidence type="ECO:0000256" key="4">
    <source>
        <dbReference type="PIRSR" id="PIRSR000105-2"/>
    </source>
</evidence>